<gene>
    <name evidence="4" type="ORF">BDZ83DRAFT_574638</name>
</gene>
<evidence type="ECO:0000313" key="4">
    <source>
        <dbReference type="EMBL" id="KAK1726345.1"/>
    </source>
</evidence>
<dbReference type="InterPro" id="IPR021858">
    <property type="entry name" value="Fun_TF"/>
</dbReference>
<feature type="domain" description="Zn(2)-C6 fungal-type" evidence="3">
    <location>
        <begin position="10"/>
        <end position="38"/>
    </location>
</feature>
<keyword evidence="5" id="KW-1185">Reference proteome</keyword>
<sequence length="547" mass="61666">MPDASHASNSCWTCRQKRAKCDRLLPTCLRCTSLKLRCQGYDRPKKLVWTNSVASRGKMMGKATFGADQGPNHDLVATRDCHSGTLAVGHSWDTLREALPASLDVSWSLIDPDLQDLSIDCRKYIRYCKLYPDGEGADHVVTVDMEMSKECVVYQTSSNPFLSLMPLMSRSHALSHAMIAISAFHYSHRLVINQMQAPRAESRLLEVDNTSLWHKSEGRDWQLSQPNFSPSLRVALAHKQRALQYLKVEIQDGDVTNNDAAVAAIVLFICMDVVEFGSRGWEHHLGGAGEILQQRKASLQNRSLGNDHWVDYFDTAYTTFGIMGATLAPAKDSFAQQLASLDPSLLRILRQSEDQTWVGCPAELLYLVSIINSMRSLTAYSEADQVKAAELCKGLENFSPSAWAENFPDPEHYESRSHLAHAYKAAVEVYASHIVGQLLDRGQNLSDLYLEGVTRSAILHMLSISAQDFHVKSLVWPAFVIGAEIQAADLKIMVREIFRNIWVSSCCYNVRNAIEMLERIWARDDDEKMARSWLNYLWSLEDSWLFL</sequence>
<dbReference type="InterPro" id="IPR001138">
    <property type="entry name" value="Zn2Cys6_DnaBD"/>
</dbReference>
<dbReference type="PANTHER" id="PTHR37534">
    <property type="entry name" value="TRANSCRIPTIONAL ACTIVATOR PROTEIN UGA3"/>
    <property type="match status" value="1"/>
</dbReference>
<dbReference type="CDD" id="cd00067">
    <property type="entry name" value="GAL4"/>
    <property type="match status" value="1"/>
</dbReference>
<proteinExistence type="predicted"/>
<dbReference type="GO" id="GO:0008270">
    <property type="term" value="F:zinc ion binding"/>
    <property type="evidence" value="ECO:0007669"/>
    <property type="project" value="InterPro"/>
</dbReference>
<dbReference type="SMART" id="SM00066">
    <property type="entry name" value="GAL4"/>
    <property type="match status" value="1"/>
</dbReference>
<accession>A0AAD8XJE3</accession>
<dbReference type="GO" id="GO:0005634">
    <property type="term" value="C:nucleus"/>
    <property type="evidence" value="ECO:0007669"/>
    <property type="project" value="UniProtKB-SubCell"/>
</dbReference>
<dbReference type="PROSITE" id="PS50048">
    <property type="entry name" value="ZN2_CY6_FUNGAL_2"/>
    <property type="match status" value="1"/>
</dbReference>
<keyword evidence="2" id="KW-0539">Nucleus</keyword>
<dbReference type="GO" id="GO:0045944">
    <property type="term" value="P:positive regulation of transcription by RNA polymerase II"/>
    <property type="evidence" value="ECO:0007669"/>
    <property type="project" value="TreeGrafter"/>
</dbReference>
<dbReference type="AlphaFoldDB" id="A0AAD8XJE3"/>
<evidence type="ECO:0000256" key="2">
    <source>
        <dbReference type="ARBA" id="ARBA00023242"/>
    </source>
</evidence>
<name>A0AAD8XJE3_GLOAC</name>
<dbReference type="Pfam" id="PF11951">
    <property type="entry name" value="Fungal_trans_2"/>
    <property type="match status" value="1"/>
</dbReference>
<dbReference type="PANTHER" id="PTHR37534:SF8">
    <property type="entry name" value="ZN(II)2CYS6 TRANSCRIPTION FACTOR (EUROFUNG)"/>
    <property type="match status" value="1"/>
</dbReference>
<protein>
    <submittedName>
        <fullName evidence="4">Fungal-specific transcription factor domain-containing protein</fullName>
    </submittedName>
</protein>
<dbReference type="InterPro" id="IPR036864">
    <property type="entry name" value="Zn2-C6_fun-type_DNA-bd_sf"/>
</dbReference>
<dbReference type="GO" id="GO:0000981">
    <property type="term" value="F:DNA-binding transcription factor activity, RNA polymerase II-specific"/>
    <property type="evidence" value="ECO:0007669"/>
    <property type="project" value="InterPro"/>
</dbReference>
<dbReference type="SUPFAM" id="SSF57701">
    <property type="entry name" value="Zn2/Cys6 DNA-binding domain"/>
    <property type="match status" value="1"/>
</dbReference>
<comment type="subcellular location">
    <subcellularLocation>
        <location evidence="1">Nucleus</location>
    </subcellularLocation>
</comment>
<dbReference type="EMBL" id="JAHMHS010000033">
    <property type="protein sequence ID" value="KAK1726345.1"/>
    <property type="molecule type" value="Genomic_DNA"/>
</dbReference>
<dbReference type="RefSeq" id="XP_060366400.1">
    <property type="nucleotide sequence ID" value="XM_060504728.1"/>
</dbReference>
<dbReference type="Proteomes" id="UP001244207">
    <property type="component" value="Unassembled WGS sequence"/>
</dbReference>
<evidence type="ECO:0000259" key="3">
    <source>
        <dbReference type="PROSITE" id="PS50048"/>
    </source>
</evidence>
<dbReference type="GeneID" id="85388627"/>
<dbReference type="GO" id="GO:0000976">
    <property type="term" value="F:transcription cis-regulatory region binding"/>
    <property type="evidence" value="ECO:0007669"/>
    <property type="project" value="TreeGrafter"/>
</dbReference>
<evidence type="ECO:0000313" key="5">
    <source>
        <dbReference type="Proteomes" id="UP001244207"/>
    </source>
</evidence>
<comment type="caution">
    <text evidence="4">The sequence shown here is derived from an EMBL/GenBank/DDBJ whole genome shotgun (WGS) entry which is preliminary data.</text>
</comment>
<dbReference type="PROSITE" id="PS00463">
    <property type="entry name" value="ZN2_CY6_FUNGAL_1"/>
    <property type="match status" value="1"/>
</dbReference>
<dbReference type="Pfam" id="PF00172">
    <property type="entry name" value="Zn_clus"/>
    <property type="match status" value="1"/>
</dbReference>
<organism evidence="4 5">
    <name type="scientific">Glomerella acutata</name>
    <name type="common">Colletotrichum acutatum</name>
    <dbReference type="NCBI Taxonomy" id="27357"/>
    <lineage>
        <taxon>Eukaryota</taxon>
        <taxon>Fungi</taxon>
        <taxon>Dikarya</taxon>
        <taxon>Ascomycota</taxon>
        <taxon>Pezizomycotina</taxon>
        <taxon>Sordariomycetes</taxon>
        <taxon>Hypocreomycetidae</taxon>
        <taxon>Glomerellales</taxon>
        <taxon>Glomerellaceae</taxon>
        <taxon>Colletotrichum</taxon>
        <taxon>Colletotrichum acutatum species complex</taxon>
    </lineage>
</organism>
<evidence type="ECO:0000256" key="1">
    <source>
        <dbReference type="ARBA" id="ARBA00004123"/>
    </source>
</evidence>
<reference evidence="4" key="1">
    <citation type="submission" date="2021-12" db="EMBL/GenBank/DDBJ databases">
        <title>Comparative genomics, transcriptomics and evolutionary studies reveal genomic signatures of adaptation to plant cell wall in hemibiotrophic fungi.</title>
        <authorList>
            <consortium name="DOE Joint Genome Institute"/>
            <person name="Baroncelli R."/>
            <person name="Diaz J.F."/>
            <person name="Benocci T."/>
            <person name="Peng M."/>
            <person name="Battaglia E."/>
            <person name="Haridas S."/>
            <person name="Andreopoulos W."/>
            <person name="Labutti K."/>
            <person name="Pangilinan J."/>
            <person name="Floch G.L."/>
            <person name="Makela M.R."/>
            <person name="Henrissat B."/>
            <person name="Grigoriev I.V."/>
            <person name="Crouch J.A."/>
            <person name="De Vries R.P."/>
            <person name="Sukno S.A."/>
            <person name="Thon M.R."/>
        </authorList>
    </citation>
    <scope>NUCLEOTIDE SEQUENCE</scope>
    <source>
        <strain evidence="4">CBS 112980</strain>
    </source>
</reference>
<dbReference type="Gene3D" id="4.10.240.10">
    <property type="entry name" value="Zn(2)-C6 fungal-type DNA-binding domain"/>
    <property type="match status" value="1"/>
</dbReference>